<organism evidence="10 11">
    <name type="scientific">Kaistia soli DSM 19436</name>
    <dbReference type="NCBI Taxonomy" id="1122133"/>
    <lineage>
        <taxon>Bacteria</taxon>
        <taxon>Pseudomonadati</taxon>
        <taxon>Pseudomonadota</taxon>
        <taxon>Alphaproteobacteria</taxon>
        <taxon>Hyphomicrobiales</taxon>
        <taxon>Kaistiaceae</taxon>
        <taxon>Kaistia</taxon>
    </lineage>
</organism>
<dbReference type="GO" id="GO:0005506">
    <property type="term" value="F:iron ion binding"/>
    <property type="evidence" value="ECO:0007669"/>
    <property type="project" value="InterPro"/>
</dbReference>
<dbReference type="STRING" id="1122133.SAMN02745157_2053"/>
<dbReference type="InterPro" id="IPR017972">
    <property type="entry name" value="Cyt_P450_CS"/>
</dbReference>
<reference evidence="10 11" key="1">
    <citation type="submission" date="2016-11" db="EMBL/GenBank/DDBJ databases">
        <authorList>
            <person name="Jaros S."/>
            <person name="Januszkiewicz K."/>
            <person name="Wedrychowicz H."/>
        </authorList>
    </citation>
    <scope>NUCLEOTIDE SEQUENCE [LARGE SCALE GENOMIC DNA]</scope>
    <source>
        <strain evidence="10 11">DSM 19436</strain>
    </source>
</reference>
<dbReference type="GO" id="GO:0004497">
    <property type="term" value="F:monooxygenase activity"/>
    <property type="evidence" value="ECO:0007669"/>
    <property type="project" value="UniProtKB-KW"/>
</dbReference>
<evidence type="ECO:0000256" key="1">
    <source>
        <dbReference type="ARBA" id="ARBA00001971"/>
    </source>
</evidence>
<dbReference type="InterPro" id="IPR001128">
    <property type="entry name" value="Cyt_P450"/>
</dbReference>
<dbReference type="SUPFAM" id="SSF48264">
    <property type="entry name" value="Cytochrome P450"/>
    <property type="match status" value="1"/>
</dbReference>
<dbReference type="PANTHER" id="PTHR46696">
    <property type="entry name" value="P450, PUTATIVE (EUROFUNG)-RELATED"/>
    <property type="match status" value="1"/>
</dbReference>
<comment type="similarity">
    <text evidence="2 9">Belongs to the cytochrome P450 family.</text>
</comment>
<keyword evidence="4 9" id="KW-0479">Metal-binding</keyword>
<dbReference type="PANTHER" id="PTHR46696:SF1">
    <property type="entry name" value="CYTOCHROME P450 YJIB-RELATED"/>
    <property type="match status" value="1"/>
</dbReference>
<protein>
    <submittedName>
        <fullName evidence="10">Cytochrome P450</fullName>
    </submittedName>
</protein>
<comment type="cofactor">
    <cofactor evidence="1">
        <name>heme</name>
        <dbReference type="ChEBI" id="CHEBI:30413"/>
    </cofactor>
</comment>
<keyword evidence="6 9" id="KW-0408">Iron</keyword>
<dbReference type="RefSeq" id="WP_425292892.1">
    <property type="nucleotide sequence ID" value="NZ_FQUP01000001.1"/>
</dbReference>
<evidence type="ECO:0000256" key="7">
    <source>
        <dbReference type="ARBA" id="ARBA00023033"/>
    </source>
</evidence>
<evidence type="ECO:0000256" key="6">
    <source>
        <dbReference type="ARBA" id="ARBA00023004"/>
    </source>
</evidence>
<evidence type="ECO:0000256" key="4">
    <source>
        <dbReference type="ARBA" id="ARBA00022723"/>
    </source>
</evidence>
<dbReference type="InterPro" id="IPR036396">
    <property type="entry name" value="Cyt_P450_sf"/>
</dbReference>
<accession>A0A1M5A8M8</accession>
<keyword evidence="3 9" id="KW-0349">Heme</keyword>
<dbReference type="Gene3D" id="1.10.630.10">
    <property type="entry name" value="Cytochrome P450"/>
    <property type="match status" value="1"/>
</dbReference>
<dbReference type="PRINTS" id="PR00359">
    <property type="entry name" value="BP450"/>
</dbReference>
<sequence>MIIHQPTADGLPPHPTVPFRIDAATRRVSIDARNPAFFQDPYPAFEAIRAEMPRFFWEEYGLWCFVNADDVHALFRDKRFGREILHLATREELGLPEVPERLKPFTDVDKLSMLDREPPAHTRLRTLVNRAFVSRQVERLRPRIADLANELIDRFEGAGEVDLIEAFATPIPVIVIAEMLGVPTSRAGDLLDWSHKMVAMYQFGRTRATEDAAVAAVQDFVAYLKEVVAERRKAPADDLVSTLIAAEEQGDRLTEDELIATIILLLNAGHEATVHAIGNGVKAILETGLDPAAIFATEDSVAATSEECLRFDPPLHFFSRYALEDLDYAGISLKKGDSVGLVLGAANRDPARYVDAARFDPDRPALAHFGFGGGIHFCIGAPLARLELQVALPILFSRLPGLRIASPPSYRDSYHFHGLEALHLAW</sequence>
<evidence type="ECO:0000256" key="5">
    <source>
        <dbReference type="ARBA" id="ARBA00023002"/>
    </source>
</evidence>
<evidence type="ECO:0000256" key="3">
    <source>
        <dbReference type="ARBA" id="ARBA00022617"/>
    </source>
</evidence>
<gene>
    <name evidence="10" type="ORF">SAMN02745157_2053</name>
</gene>
<evidence type="ECO:0000313" key="10">
    <source>
        <dbReference type="EMBL" id="SHF26701.1"/>
    </source>
</evidence>
<proteinExistence type="inferred from homology"/>
<dbReference type="CDD" id="cd20625">
    <property type="entry name" value="CYP164-like"/>
    <property type="match status" value="1"/>
</dbReference>
<evidence type="ECO:0000256" key="8">
    <source>
        <dbReference type="ARBA" id="ARBA00043906"/>
    </source>
</evidence>
<keyword evidence="5 9" id="KW-0560">Oxidoreductase</keyword>
<evidence type="ECO:0000313" key="11">
    <source>
        <dbReference type="Proteomes" id="UP000184485"/>
    </source>
</evidence>
<name>A0A1M5A8M8_9HYPH</name>
<comment type="function">
    <text evidence="8">Cytochromes P450 are a group of heme-thiolate monooxygenases. They oxidize a variety of structurally unrelated compounds, including steroids, fatty acids, and xenobiotics.</text>
</comment>
<dbReference type="InterPro" id="IPR002397">
    <property type="entry name" value="Cyt_P450_B"/>
</dbReference>
<keyword evidence="11" id="KW-1185">Reference proteome</keyword>
<evidence type="ECO:0000256" key="9">
    <source>
        <dbReference type="RuleBase" id="RU000461"/>
    </source>
</evidence>
<dbReference type="PROSITE" id="PS00086">
    <property type="entry name" value="CYTOCHROME_P450"/>
    <property type="match status" value="1"/>
</dbReference>
<evidence type="ECO:0000256" key="2">
    <source>
        <dbReference type="ARBA" id="ARBA00010617"/>
    </source>
</evidence>
<dbReference type="AlphaFoldDB" id="A0A1M5A8M8"/>
<dbReference type="EMBL" id="FQUP01000001">
    <property type="protein sequence ID" value="SHF26701.1"/>
    <property type="molecule type" value="Genomic_DNA"/>
</dbReference>
<dbReference type="GO" id="GO:0016705">
    <property type="term" value="F:oxidoreductase activity, acting on paired donors, with incorporation or reduction of molecular oxygen"/>
    <property type="evidence" value="ECO:0007669"/>
    <property type="project" value="InterPro"/>
</dbReference>
<dbReference type="Pfam" id="PF00067">
    <property type="entry name" value="p450"/>
    <property type="match status" value="2"/>
</dbReference>
<dbReference type="Proteomes" id="UP000184485">
    <property type="component" value="Unassembled WGS sequence"/>
</dbReference>
<dbReference type="GO" id="GO:0020037">
    <property type="term" value="F:heme binding"/>
    <property type="evidence" value="ECO:0007669"/>
    <property type="project" value="InterPro"/>
</dbReference>
<keyword evidence="7 9" id="KW-0503">Monooxygenase</keyword>
<dbReference type="FunFam" id="1.10.630.10:FF:000018">
    <property type="entry name" value="Cytochrome P450 monooxygenase"/>
    <property type="match status" value="1"/>
</dbReference>